<keyword evidence="2" id="KW-1185">Reference proteome</keyword>
<reference evidence="3" key="1">
    <citation type="submission" date="2016-06" db="UniProtKB">
        <authorList>
            <consortium name="WormBaseParasite"/>
        </authorList>
    </citation>
    <scope>IDENTIFICATION</scope>
</reference>
<protein>
    <submittedName>
        <fullName evidence="3">Ovule protein</fullName>
    </submittedName>
</protein>
<name>A0A183HUV3_9BILA</name>
<dbReference type="Proteomes" id="UP000267606">
    <property type="component" value="Unassembled WGS sequence"/>
</dbReference>
<dbReference type="AlphaFoldDB" id="A0A183HUV3"/>
<dbReference type="WBParaSite" id="OFLC_0001126501-mRNA-1">
    <property type="protein sequence ID" value="OFLC_0001126501-mRNA-1"/>
    <property type="gene ID" value="OFLC_0001126501"/>
</dbReference>
<accession>A0A183HUV3</accession>
<organism evidence="3">
    <name type="scientific">Onchocerca flexuosa</name>
    <dbReference type="NCBI Taxonomy" id="387005"/>
    <lineage>
        <taxon>Eukaryota</taxon>
        <taxon>Metazoa</taxon>
        <taxon>Ecdysozoa</taxon>
        <taxon>Nematoda</taxon>
        <taxon>Chromadorea</taxon>
        <taxon>Rhabditida</taxon>
        <taxon>Spirurina</taxon>
        <taxon>Spiruromorpha</taxon>
        <taxon>Filarioidea</taxon>
        <taxon>Onchocercidae</taxon>
        <taxon>Onchocerca</taxon>
    </lineage>
</organism>
<evidence type="ECO:0000313" key="1">
    <source>
        <dbReference type="EMBL" id="VDO75200.1"/>
    </source>
</evidence>
<proteinExistence type="predicted"/>
<evidence type="ECO:0000313" key="3">
    <source>
        <dbReference type="WBParaSite" id="OFLC_0001126501-mRNA-1"/>
    </source>
</evidence>
<evidence type="ECO:0000313" key="2">
    <source>
        <dbReference type="Proteomes" id="UP000267606"/>
    </source>
</evidence>
<dbReference type="EMBL" id="UZAJ01016060">
    <property type="protein sequence ID" value="VDO75200.1"/>
    <property type="molecule type" value="Genomic_DNA"/>
</dbReference>
<sequence length="92" mass="9743">MSESPIESIVKFPATDENIDSSKVISPLADDSSCSVNQIPESCSSLNSLTLGSELNSVDKFPSSSFAKEEMVDKVVICDPELASSSTEIPAE</sequence>
<reference evidence="1 2" key="2">
    <citation type="submission" date="2018-11" db="EMBL/GenBank/DDBJ databases">
        <authorList>
            <consortium name="Pathogen Informatics"/>
        </authorList>
    </citation>
    <scope>NUCLEOTIDE SEQUENCE [LARGE SCALE GENOMIC DNA]</scope>
</reference>
<gene>
    <name evidence="1" type="ORF">OFLC_LOCUS11262</name>
</gene>